<feature type="region of interest" description="Disordered" evidence="4">
    <location>
        <begin position="121"/>
        <end position="141"/>
    </location>
</feature>
<evidence type="ECO:0000256" key="2">
    <source>
        <dbReference type="ARBA" id="ARBA00023242"/>
    </source>
</evidence>
<accession>A0A0E0IB45</accession>
<name>A0A0E0IB45_ORYNI</name>
<reference evidence="6" key="2">
    <citation type="submission" date="2018-04" db="EMBL/GenBank/DDBJ databases">
        <title>OnivRS2 (Oryza nivara Reference Sequence Version 2).</title>
        <authorList>
            <person name="Zhang J."/>
            <person name="Kudrna D."/>
            <person name="Lee S."/>
            <person name="Talag J."/>
            <person name="Rajasekar S."/>
            <person name="Welchert J."/>
            <person name="Hsing Y.-I."/>
            <person name="Wing R.A."/>
        </authorList>
    </citation>
    <scope>NUCLEOTIDE SEQUENCE [LARGE SCALE GENOMIC DNA]</scope>
    <source>
        <strain evidence="6">SL10</strain>
    </source>
</reference>
<evidence type="ECO:0000313" key="6">
    <source>
        <dbReference type="EnsemblPlants" id="ONIVA08G13590.1"/>
    </source>
</evidence>
<dbReference type="InterPro" id="IPR053781">
    <property type="entry name" value="F-box_AtFBL13-like"/>
</dbReference>
<dbReference type="SUPFAM" id="SSF81383">
    <property type="entry name" value="F-box domain"/>
    <property type="match status" value="1"/>
</dbReference>
<dbReference type="OMA" id="GEWCMAD"/>
<dbReference type="Pfam" id="PF16987">
    <property type="entry name" value="KIX_2"/>
    <property type="match status" value="1"/>
</dbReference>
<dbReference type="Gene3D" id="1.20.1280.50">
    <property type="match status" value="1"/>
</dbReference>
<feature type="compositionally biased region" description="Basic and acidic residues" evidence="4">
    <location>
        <begin position="129"/>
        <end position="141"/>
    </location>
</feature>
<organism evidence="6">
    <name type="scientific">Oryza nivara</name>
    <name type="common">Indian wild rice</name>
    <name type="synonym">Oryza sativa f. spontanea</name>
    <dbReference type="NCBI Taxonomy" id="4536"/>
    <lineage>
        <taxon>Eukaryota</taxon>
        <taxon>Viridiplantae</taxon>
        <taxon>Streptophyta</taxon>
        <taxon>Embryophyta</taxon>
        <taxon>Tracheophyta</taxon>
        <taxon>Spermatophyta</taxon>
        <taxon>Magnoliopsida</taxon>
        <taxon>Liliopsida</taxon>
        <taxon>Poales</taxon>
        <taxon>Poaceae</taxon>
        <taxon>BOP clade</taxon>
        <taxon>Oryzoideae</taxon>
        <taxon>Oryzeae</taxon>
        <taxon>Oryzinae</taxon>
        <taxon>Oryza</taxon>
    </lineage>
</organism>
<dbReference type="Gene3D" id="3.40.50.2300">
    <property type="match status" value="1"/>
</dbReference>
<evidence type="ECO:0000313" key="7">
    <source>
        <dbReference type="Proteomes" id="UP000006591"/>
    </source>
</evidence>
<dbReference type="PROSITE" id="PS50110">
    <property type="entry name" value="RESPONSE_REGULATORY"/>
    <property type="match status" value="1"/>
</dbReference>
<dbReference type="InterPro" id="IPR011006">
    <property type="entry name" value="CheY-like_superfamily"/>
</dbReference>
<evidence type="ECO:0000256" key="3">
    <source>
        <dbReference type="PROSITE-ProRule" id="PRU00169"/>
    </source>
</evidence>
<keyword evidence="2" id="KW-0539">Nucleus</keyword>
<dbReference type="GO" id="GO:0005634">
    <property type="term" value="C:nucleus"/>
    <property type="evidence" value="ECO:0007669"/>
    <property type="project" value="UniProtKB-SubCell"/>
</dbReference>
<dbReference type="InterPro" id="IPR053197">
    <property type="entry name" value="F-box_SCFL_complex_component"/>
</dbReference>
<comment type="subcellular location">
    <subcellularLocation>
        <location evidence="1">Nucleus</location>
    </subcellularLocation>
</comment>
<feature type="domain" description="Response regulatory" evidence="5">
    <location>
        <begin position="367"/>
        <end position="484"/>
    </location>
</feature>
<dbReference type="InterPro" id="IPR036047">
    <property type="entry name" value="F-box-like_dom_sf"/>
</dbReference>
<dbReference type="Proteomes" id="UP000006591">
    <property type="component" value="Chromosome 8"/>
</dbReference>
<dbReference type="InterPro" id="IPR036546">
    <property type="entry name" value="MED15_KIX"/>
</dbReference>
<dbReference type="STRING" id="4536.A0A0E0IB45"/>
<dbReference type="CDD" id="cd22160">
    <property type="entry name" value="F-box_AtFBL13-like"/>
    <property type="match status" value="1"/>
</dbReference>
<dbReference type="Pfam" id="PF00072">
    <property type="entry name" value="Response_reg"/>
    <property type="match status" value="1"/>
</dbReference>
<evidence type="ECO:0000256" key="4">
    <source>
        <dbReference type="SAM" id="MobiDB-lite"/>
    </source>
</evidence>
<proteinExistence type="predicted"/>
<dbReference type="PANTHER" id="PTHR34223">
    <property type="entry name" value="OS11G0201299 PROTEIN"/>
    <property type="match status" value="1"/>
</dbReference>
<dbReference type="Pfam" id="PF00646">
    <property type="entry name" value="F-box"/>
    <property type="match status" value="1"/>
</dbReference>
<evidence type="ECO:0000256" key="1">
    <source>
        <dbReference type="ARBA" id="ARBA00004123"/>
    </source>
</evidence>
<dbReference type="Gramene" id="ONIVA08G13590.1">
    <property type="protein sequence ID" value="ONIVA08G13590.1"/>
    <property type="gene ID" value="ONIVA08G13590"/>
</dbReference>
<keyword evidence="3" id="KW-0597">Phosphoprotein</keyword>
<dbReference type="SUPFAM" id="SSF52172">
    <property type="entry name" value="CheY-like"/>
    <property type="match status" value="1"/>
</dbReference>
<dbReference type="GO" id="GO:0000160">
    <property type="term" value="P:phosphorelay signal transduction system"/>
    <property type="evidence" value="ECO:0007669"/>
    <property type="project" value="InterPro"/>
</dbReference>
<reference evidence="6" key="1">
    <citation type="submission" date="2015-04" db="UniProtKB">
        <authorList>
            <consortium name="EnsemblPlants"/>
        </authorList>
    </citation>
    <scope>IDENTIFICATION</scope>
    <source>
        <strain evidence="6">SL10</strain>
    </source>
</reference>
<dbReference type="PANTHER" id="PTHR34223:SF81">
    <property type="entry name" value="OS08G0281600 PROTEIN"/>
    <property type="match status" value="1"/>
</dbReference>
<sequence>MDELGIIEEGVDWRTRLGQDIRDRVKRDILFSLQMKLQTTTSTTLIDLQKVAARIEERIYKIAIDFGDYLRRISLIKGDLDDSYPLMLNNFLHIHQQASTSSFFLLHQKNKQGQIIQAEGNVQGTSSSSHKEPSHPHGKDRISELPNDLIHHIMSFLSMKEAVRTSVLSHWWVNKWTCLQSIKLDINWFRLDREKFRSSIDKLLLSRDHLDAPMDTFQLDSFAVDRASSWINHAIKHNAKVVKFSEYPSWEPFYLDPELVEFSSRYLKTLELTNAALNEMGQQTGSSSFTNSYLTFTTITLVDASDVTSIELTATDRQFTFMEQQGSRQMFRNLRTLRLGEWCMADNFLPLRQYVNHSPVLRKVFLKLSLVDWWSELTTNQLMALVEISSGVTAVESVMQALMFLDSEHDVNMIVSDYCMPDMTGYDLLMEVKKSPKLAHLPVVIASSDNIPERIRKCLDGGAKDYILKPVKIKHTMDELGIIDEGVDWRTRLGQDIRDRVTHDILVSLQMKLKTTTSTTLIDLQNGDYLWRTGLIKGDLDDSYPVLLNNFLHVRKQASTPSVVLLHEKNKHGEIIHAQGNVQGTSSSGMFFFFMVNWSFKLTTNQLMALV</sequence>
<dbReference type="InterPro" id="IPR001789">
    <property type="entry name" value="Sig_transdc_resp-reg_receiver"/>
</dbReference>
<dbReference type="AlphaFoldDB" id="A0A0E0IB45"/>
<dbReference type="eggNOG" id="KOG1601">
    <property type="taxonomic scope" value="Eukaryota"/>
</dbReference>
<feature type="modified residue" description="4-aspartylphosphate" evidence="3">
    <location>
        <position position="417"/>
    </location>
</feature>
<dbReference type="EnsemblPlants" id="ONIVA08G13590.1">
    <property type="protein sequence ID" value="ONIVA08G13590.1"/>
    <property type="gene ID" value="ONIVA08G13590"/>
</dbReference>
<evidence type="ECO:0000259" key="5">
    <source>
        <dbReference type="PROSITE" id="PS50110"/>
    </source>
</evidence>
<dbReference type="SMART" id="SM00448">
    <property type="entry name" value="REC"/>
    <property type="match status" value="1"/>
</dbReference>
<keyword evidence="7" id="KW-1185">Reference proteome</keyword>
<dbReference type="InterPro" id="IPR001810">
    <property type="entry name" value="F-box_dom"/>
</dbReference>
<protein>
    <recommendedName>
        <fullName evidence="5">Response regulatory domain-containing protein</fullName>
    </recommendedName>
</protein>